<dbReference type="RefSeq" id="WP_020220511.1">
    <property type="nucleotide sequence ID" value="NZ_BANO01000001.1"/>
</dbReference>
<comment type="caution">
    <text evidence="4">The sequence shown here is derived from an EMBL/GenBank/DDBJ whole genome shotgun (WGS) entry which is preliminary data.</text>
</comment>
<dbReference type="PANTHER" id="PTHR43094:SF1">
    <property type="entry name" value="AMINOTRANSFERASE CLASS-III"/>
    <property type="match status" value="1"/>
</dbReference>
<keyword evidence="5" id="KW-1185">Reference proteome</keyword>
<evidence type="ECO:0000256" key="3">
    <source>
        <dbReference type="RuleBase" id="RU003560"/>
    </source>
</evidence>
<sequence>MGNAAIPHWYEPKHEPDTFVEGEGARVYNDEGEEYLDFVSQLYCVNAGHSQQHIVDAMTEQAEKIPYVSSGSRNPQRDRLARRLTEKAPPNMSNVVFSISGSEANETAMQIVRDYQDAPKILTRWRSYHGATYGAGALTGEPSTRTVLEKHSAASGHAKFLPPLDFCGPFDADTPEELGEQAADHLEWVIRNEGPDSIAALFTEPIAGSSGAYPAPPGYFDRVREICDEHDILLVADEVITGFGRCGEWFGVQTEDLQPDVITFAKGVTSSYAPLAGAIVSEELGDYLEREGLPVGQTFAGHPVSCAAANAAMDVYGDGLIRNVRDLEGHLESHLRELEEFPKVAEVRGRGFLWSVDFGDPDAEDNAFLFDPRVDEGDNPIETLREHAHDRGVVFGAGRPDTQVLICPPLCATREEIDEAVDVLAESIDATF</sequence>
<name>U3A2I4_9EURY</name>
<dbReference type="GO" id="GO:0008483">
    <property type="term" value="F:transaminase activity"/>
    <property type="evidence" value="ECO:0007669"/>
    <property type="project" value="UniProtKB-KW"/>
</dbReference>
<dbReference type="eggNOG" id="arCOG00915">
    <property type="taxonomic scope" value="Archaea"/>
</dbReference>
<evidence type="ECO:0000313" key="4">
    <source>
        <dbReference type="EMBL" id="GAD51844.1"/>
    </source>
</evidence>
<dbReference type="InterPro" id="IPR015421">
    <property type="entry name" value="PyrdxlP-dep_Trfase_major"/>
</dbReference>
<evidence type="ECO:0000313" key="5">
    <source>
        <dbReference type="Proteomes" id="UP000016986"/>
    </source>
</evidence>
<dbReference type="OrthoDB" id="6534at2157"/>
<evidence type="ECO:0000256" key="2">
    <source>
        <dbReference type="ARBA" id="ARBA00022898"/>
    </source>
</evidence>
<dbReference type="Proteomes" id="UP000016986">
    <property type="component" value="Unassembled WGS sequence"/>
</dbReference>
<organism evidence="4 5">
    <name type="scientific">Halarchaeum acidiphilum MH1-52-1</name>
    <dbReference type="NCBI Taxonomy" id="1261545"/>
    <lineage>
        <taxon>Archaea</taxon>
        <taxon>Methanobacteriati</taxon>
        <taxon>Methanobacteriota</taxon>
        <taxon>Stenosarchaea group</taxon>
        <taxon>Halobacteria</taxon>
        <taxon>Halobacteriales</taxon>
        <taxon>Halobacteriaceae</taxon>
    </lineage>
</organism>
<dbReference type="InterPro" id="IPR015422">
    <property type="entry name" value="PyrdxlP-dep_Trfase_small"/>
</dbReference>
<protein>
    <submittedName>
        <fullName evidence="4">PLP-dependent aminotransferase NCgl2355</fullName>
    </submittedName>
</protein>
<comment type="similarity">
    <text evidence="1 3">Belongs to the class-III pyridoxal-phosphate-dependent aminotransferase family.</text>
</comment>
<keyword evidence="4" id="KW-0032">Aminotransferase</keyword>
<accession>U3A2I4</accession>
<dbReference type="SUPFAM" id="SSF53383">
    <property type="entry name" value="PLP-dependent transferases"/>
    <property type="match status" value="1"/>
</dbReference>
<proteinExistence type="inferred from homology"/>
<gene>
    <name evidence="4" type="ORF">MBEHAL_0604</name>
</gene>
<keyword evidence="4" id="KW-0808">Transferase</keyword>
<dbReference type="Gene3D" id="3.90.1150.10">
    <property type="entry name" value="Aspartate Aminotransferase, domain 1"/>
    <property type="match status" value="1"/>
</dbReference>
<dbReference type="Gene3D" id="3.40.640.10">
    <property type="entry name" value="Type I PLP-dependent aspartate aminotransferase-like (Major domain)"/>
    <property type="match status" value="1"/>
</dbReference>
<dbReference type="CDD" id="cd00610">
    <property type="entry name" value="OAT_like"/>
    <property type="match status" value="1"/>
</dbReference>
<dbReference type="InterPro" id="IPR049704">
    <property type="entry name" value="Aminotrans_3_PPA_site"/>
</dbReference>
<dbReference type="InterPro" id="IPR015424">
    <property type="entry name" value="PyrdxlP-dep_Trfase"/>
</dbReference>
<dbReference type="Pfam" id="PF00202">
    <property type="entry name" value="Aminotran_3"/>
    <property type="match status" value="1"/>
</dbReference>
<dbReference type="EMBL" id="BATA01000009">
    <property type="protein sequence ID" value="GAD51844.1"/>
    <property type="molecule type" value="Genomic_DNA"/>
</dbReference>
<evidence type="ECO:0000256" key="1">
    <source>
        <dbReference type="ARBA" id="ARBA00008954"/>
    </source>
</evidence>
<keyword evidence="2 3" id="KW-0663">Pyridoxal phosphate</keyword>
<reference evidence="4 5" key="1">
    <citation type="submission" date="2013-09" db="EMBL/GenBank/DDBJ databases">
        <title>Whole genome sequencing of Halarchaeum acidiphilum strain MH1-52-1.</title>
        <authorList>
            <person name="Shimane Y."/>
            <person name="Minegishi H."/>
            <person name="Nishi S."/>
            <person name="Echigo A."/>
            <person name="Shuto A."/>
            <person name="Konishi M."/>
            <person name="Ito T."/>
            <person name="Ohkuma M."/>
            <person name="Ohta Y."/>
            <person name="Nagano Y."/>
            <person name="Tsubouchi T."/>
            <person name="Mori K."/>
            <person name="Usui K."/>
            <person name="Kamekura M."/>
            <person name="Usami R."/>
            <person name="Takaki Y."/>
            <person name="Hatada Y."/>
        </authorList>
    </citation>
    <scope>NUCLEOTIDE SEQUENCE [LARGE SCALE GENOMIC DNA]</scope>
    <source>
        <strain evidence="4 5">JCM 16109</strain>
    </source>
</reference>
<dbReference type="PANTHER" id="PTHR43094">
    <property type="entry name" value="AMINOTRANSFERASE"/>
    <property type="match status" value="1"/>
</dbReference>
<dbReference type="AlphaFoldDB" id="U3A2I4"/>
<dbReference type="GO" id="GO:0030170">
    <property type="term" value="F:pyridoxal phosphate binding"/>
    <property type="evidence" value="ECO:0007669"/>
    <property type="project" value="InterPro"/>
</dbReference>
<dbReference type="InterPro" id="IPR005814">
    <property type="entry name" value="Aminotrans_3"/>
</dbReference>
<dbReference type="PROSITE" id="PS00600">
    <property type="entry name" value="AA_TRANSFER_CLASS_3"/>
    <property type="match status" value="1"/>
</dbReference>